<dbReference type="EMBL" id="JAUSVU010000016">
    <property type="protein sequence ID" value="MDQ0535146.1"/>
    <property type="molecule type" value="Genomic_DNA"/>
</dbReference>
<sequence>MTIGWADAVQKLVNGYWNSDPVGPDNLGGFDEAVDGSRAGHEENFPAALEAVGVAAQYVGQTAQQAQEAVNTIAASQSTLSLNWDAGTADADPGAGEVRASIASLTAGNYTLYVSVTNADGGDATNVLAGYAASTSATKGRLRLVTVGNSSRYVDVNVTGIATATGYRKVSVAYVAGPGGFVAGDRLALGFARTGDKGDIGNTGPTGPAPTIVSTSTTSLAIGTGSKTLVTAVGLGLGVGANILVASTANAANWMYGPITAIAGTSITFNCTLTGGSGTLASWNVSQSGVQGPTGATGPAGAAGAGSVWYGTSAGTANAQTLSGPLAALTGHPSIEFIAGYTNTAGLILTVGTTAATAVRTAAGAVLTGGEVVAGTKYEATYDGSYWRLDGSAGAAGGFDFAMLMAIGGGVNIPYLGK</sequence>
<proteinExistence type="predicted"/>
<gene>
    <name evidence="1" type="ORF">QO018_004024</name>
</gene>
<protein>
    <submittedName>
        <fullName evidence="1">Uncharacterized protein</fullName>
    </submittedName>
</protein>
<dbReference type="RefSeq" id="WP_209985256.1">
    <property type="nucleotide sequence ID" value="NZ_JAGINO010000016.1"/>
</dbReference>
<organism evidence="1 2">
    <name type="scientific">Azospirillum picis</name>
    <dbReference type="NCBI Taxonomy" id="488438"/>
    <lineage>
        <taxon>Bacteria</taxon>
        <taxon>Pseudomonadati</taxon>
        <taxon>Pseudomonadota</taxon>
        <taxon>Alphaproteobacteria</taxon>
        <taxon>Rhodospirillales</taxon>
        <taxon>Azospirillaceae</taxon>
        <taxon>Azospirillum</taxon>
    </lineage>
</organism>
<keyword evidence="2" id="KW-1185">Reference proteome</keyword>
<evidence type="ECO:0000313" key="1">
    <source>
        <dbReference type="EMBL" id="MDQ0535146.1"/>
    </source>
</evidence>
<dbReference type="Proteomes" id="UP001244552">
    <property type="component" value="Unassembled WGS sequence"/>
</dbReference>
<comment type="caution">
    <text evidence="1">The sequence shown here is derived from an EMBL/GenBank/DDBJ whole genome shotgun (WGS) entry which is preliminary data.</text>
</comment>
<accession>A0ABU0MP06</accession>
<reference evidence="1 2" key="1">
    <citation type="submission" date="2023-07" db="EMBL/GenBank/DDBJ databases">
        <title>Genomic Encyclopedia of Type Strains, Phase IV (KMG-IV): sequencing the most valuable type-strain genomes for metagenomic binning, comparative biology and taxonomic classification.</title>
        <authorList>
            <person name="Goeker M."/>
        </authorList>
    </citation>
    <scope>NUCLEOTIDE SEQUENCE [LARGE SCALE GENOMIC DNA]</scope>
    <source>
        <strain evidence="1 2">DSM 19922</strain>
    </source>
</reference>
<evidence type="ECO:0000313" key="2">
    <source>
        <dbReference type="Proteomes" id="UP001244552"/>
    </source>
</evidence>
<name>A0ABU0MP06_9PROT</name>